<dbReference type="Proteomes" id="UP001596523">
    <property type="component" value="Unassembled WGS sequence"/>
</dbReference>
<dbReference type="EMBL" id="JBHTCF010000018">
    <property type="protein sequence ID" value="MFC7308969.1"/>
    <property type="molecule type" value="Genomic_DNA"/>
</dbReference>
<protein>
    <submittedName>
        <fullName evidence="1">Lasso RiPP family leader peptide-containing protein</fullName>
    </submittedName>
</protein>
<name>A0ABW2JTJ2_9ACTN</name>
<organism evidence="1 2">
    <name type="scientific">Streptomyces monticola</name>
    <dbReference type="NCBI Taxonomy" id="2666263"/>
    <lineage>
        <taxon>Bacteria</taxon>
        <taxon>Bacillati</taxon>
        <taxon>Actinomycetota</taxon>
        <taxon>Actinomycetes</taxon>
        <taxon>Kitasatosporales</taxon>
        <taxon>Streptomycetaceae</taxon>
        <taxon>Streptomyces</taxon>
    </lineage>
</organism>
<gene>
    <name evidence="1" type="ORF">ACFQVC_32780</name>
</gene>
<accession>A0ABW2JTJ2</accession>
<evidence type="ECO:0000313" key="1">
    <source>
        <dbReference type="EMBL" id="MFC7308969.1"/>
    </source>
</evidence>
<sequence length="43" mass="4779">MKDDEVSRDVYVAPLLVPLGGVVEVTLGHHEQGEKDVEAYWPT</sequence>
<reference evidence="2" key="1">
    <citation type="journal article" date="2019" name="Int. J. Syst. Evol. Microbiol.">
        <title>The Global Catalogue of Microorganisms (GCM) 10K type strain sequencing project: providing services to taxonomists for standard genome sequencing and annotation.</title>
        <authorList>
            <consortium name="The Broad Institute Genomics Platform"/>
            <consortium name="The Broad Institute Genome Sequencing Center for Infectious Disease"/>
            <person name="Wu L."/>
            <person name="Ma J."/>
        </authorList>
    </citation>
    <scope>NUCLEOTIDE SEQUENCE [LARGE SCALE GENOMIC DNA]</scope>
    <source>
        <strain evidence="2">SYNS20</strain>
    </source>
</reference>
<keyword evidence="2" id="KW-1185">Reference proteome</keyword>
<dbReference type="NCBIfam" id="NF033521">
    <property type="entry name" value="lasso_leader_L3"/>
    <property type="match status" value="1"/>
</dbReference>
<comment type="caution">
    <text evidence="1">The sequence shown here is derived from an EMBL/GenBank/DDBJ whole genome shotgun (WGS) entry which is preliminary data.</text>
</comment>
<evidence type="ECO:0000313" key="2">
    <source>
        <dbReference type="Proteomes" id="UP001596523"/>
    </source>
</evidence>
<dbReference type="RefSeq" id="WP_381837448.1">
    <property type="nucleotide sequence ID" value="NZ_JBHTCF010000018.1"/>
</dbReference>
<proteinExistence type="predicted"/>